<feature type="domain" description="At1g61320/AtMIF1 LRR" evidence="1">
    <location>
        <begin position="24"/>
        <end position="363"/>
    </location>
</feature>
<accession>A0A8T0TQN1</accession>
<dbReference type="InterPro" id="IPR055357">
    <property type="entry name" value="LRR_At1g61320_AtMIF1"/>
</dbReference>
<dbReference type="SUPFAM" id="SSF52047">
    <property type="entry name" value="RNI-like"/>
    <property type="match status" value="1"/>
</dbReference>
<dbReference type="Proteomes" id="UP000823388">
    <property type="component" value="Chromosome 4K"/>
</dbReference>
<organism evidence="2 3">
    <name type="scientific">Panicum virgatum</name>
    <name type="common">Blackwell switchgrass</name>
    <dbReference type="NCBI Taxonomy" id="38727"/>
    <lineage>
        <taxon>Eukaryota</taxon>
        <taxon>Viridiplantae</taxon>
        <taxon>Streptophyta</taxon>
        <taxon>Embryophyta</taxon>
        <taxon>Tracheophyta</taxon>
        <taxon>Spermatophyta</taxon>
        <taxon>Magnoliopsida</taxon>
        <taxon>Liliopsida</taxon>
        <taxon>Poales</taxon>
        <taxon>Poaceae</taxon>
        <taxon>PACMAD clade</taxon>
        <taxon>Panicoideae</taxon>
        <taxon>Panicodae</taxon>
        <taxon>Paniceae</taxon>
        <taxon>Panicinae</taxon>
        <taxon>Panicum</taxon>
        <taxon>Panicum sect. Hiantes</taxon>
    </lineage>
</organism>
<dbReference type="EMBL" id="CM029043">
    <property type="protein sequence ID" value="KAG2610189.1"/>
    <property type="molecule type" value="Genomic_DNA"/>
</dbReference>
<dbReference type="Gene3D" id="3.80.10.10">
    <property type="entry name" value="Ribonuclease Inhibitor"/>
    <property type="match status" value="1"/>
</dbReference>
<sequence>MCSANSKYGSEQYTQEFIRNVNTVLQQHKGDFVGHFEVRFDLSRELAIHLDNWVGFVVSSNVQNLAFDLVPAEFRGHNDRYLLPSKLLDSASTSCLQNVQLGFVSFKLPSQFSGFPNLRKLDLQFIDVTAKDLEDMLSSCSCIAWLSIVRRHLDDELKVDLPLPSLLYLSVAHCRVTGVKFNAMKLKSFNCRGSRYPIDLTQSLELKDAHLYFFDSVTLEYTLSTLPTVLPSVEYLYLRATATLKTHTLLENTCRFSQLKYLQLELYMVYEDADNILSLASILRAAPLLENFELHISVCSFAHLGWEPLRSLPRCPHNHLTNLYISGFIACTGQLEFLLHTVENAPVLEVLTLDPAFRSDKKVGGGYDGPTDVFFSRVREISRRYLIGRISPTTKLCIL</sequence>
<evidence type="ECO:0000313" key="2">
    <source>
        <dbReference type="EMBL" id="KAG2610189.1"/>
    </source>
</evidence>
<dbReference type="Pfam" id="PF23622">
    <property type="entry name" value="LRR_At1g61320_AtMIF1"/>
    <property type="match status" value="1"/>
</dbReference>
<name>A0A8T0TQN1_PANVG</name>
<evidence type="ECO:0000313" key="3">
    <source>
        <dbReference type="Proteomes" id="UP000823388"/>
    </source>
</evidence>
<protein>
    <recommendedName>
        <fullName evidence="1">At1g61320/AtMIF1 LRR domain-containing protein</fullName>
    </recommendedName>
</protein>
<proteinExistence type="predicted"/>
<reference evidence="2" key="1">
    <citation type="submission" date="2020-05" db="EMBL/GenBank/DDBJ databases">
        <title>WGS assembly of Panicum virgatum.</title>
        <authorList>
            <person name="Lovell J.T."/>
            <person name="Jenkins J."/>
            <person name="Shu S."/>
            <person name="Juenger T.E."/>
            <person name="Schmutz J."/>
        </authorList>
    </citation>
    <scope>NUCLEOTIDE SEQUENCE</scope>
    <source>
        <strain evidence="2">AP13</strain>
    </source>
</reference>
<dbReference type="InterPro" id="IPR032675">
    <property type="entry name" value="LRR_dom_sf"/>
</dbReference>
<dbReference type="PANTHER" id="PTHR34145">
    <property type="entry name" value="OS02G0105600 PROTEIN"/>
    <property type="match status" value="1"/>
</dbReference>
<dbReference type="AlphaFoldDB" id="A0A8T0TQN1"/>
<gene>
    <name evidence="2" type="ORF">PVAP13_4KG176700</name>
</gene>
<dbReference type="PANTHER" id="PTHR34145:SF57">
    <property type="entry name" value="F-BOX DOMAIN-CONTAINING PROTEIN"/>
    <property type="match status" value="1"/>
</dbReference>
<keyword evidence="3" id="KW-1185">Reference proteome</keyword>
<evidence type="ECO:0000259" key="1">
    <source>
        <dbReference type="Pfam" id="PF23622"/>
    </source>
</evidence>
<comment type="caution">
    <text evidence="2">The sequence shown here is derived from an EMBL/GenBank/DDBJ whole genome shotgun (WGS) entry which is preliminary data.</text>
</comment>
<dbReference type="InterPro" id="IPR053772">
    <property type="entry name" value="At1g61320/At1g61330-like"/>
</dbReference>